<dbReference type="InterPro" id="IPR029028">
    <property type="entry name" value="Alpha/beta_knot_MTases"/>
</dbReference>
<name>A0ABS9SQA2_9BACT</name>
<evidence type="ECO:0000259" key="3">
    <source>
        <dbReference type="Pfam" id="PF00588"/>
    </source>
</evidence>
<dbReference type="SUPFAM" id="SSF75217">
    <property type="entry name" value="alpha/beta knot"/>
    <property type="match status" value="1"/>
</dbReference>
<dbReference type="Pfam" id="PF00588">
    <property type="entry name" value="SpoU_methylase"/>
    <property type="match status" value="1"/>
</dbReference>
<evidence type="ECO:0000256" key="1">
    <source>
        <dbReference type="ARBA" id="ARBA00022603"/>
    </source>
</evidence>
<gene>
    <name evidence="4" type="ORF">MKP09_22765</name>
</gene>
<dbReference type="InterPro" id="IPR029026">
    <property type="entry name" value="tRNA_m1G_MTases_N"/>
</dbReference>
<dbReference type="InterPro" id="IPR051259">
    <property type="entry name" value="rRNA_Methyltransferase"/>
</dbReference>
<dbReference type="Proteomes" id="UP001202248">
    <property type="component" value="Unassembled WGS sequence"/>
</dbReference>
<evidence type="ECO:0000256" key="2">
    <source>
        <dbReference type="ARBA" id="ARBA00022679"/>
    </source>
</evidence>
<evidence type="ECO:0000313" key="4">
    <source>
        <dbReference type="EMBL" id="MCH5600534.1"/>
    </source>
</evidence>
<sequence length="159" mass="17314">MLAIVQIPSFEKLQHNENALSLALDGIQDPGNLGTIIRIADWFGIDQIICSRDCADVYNAKVVQASMGSIFRVSIYYTDLDSWMGEQKTTMFYGAALNGTPLKKITGLEKGVIVIGNESKGIREHVMSRITQKITIEKFGAAESLNAAVAAGIILSHLK</sequence>
<dbReference type="PANTHER" id="PTHR43191:SF2">
    <property type="entry name" value="RRNA METHYLTRANSFERASE 3, MITOCHONDRIAL"/>
    <property type="match status" value="1"/>
</dbReference>
<keyword evidence="1 4" id="KW-0489">Methyltransferase</keyword>
<dbReference type="GO" id="GO:0032259">
    <property type="term" value="P:methylation"/>
    <property type="evidence" value="ECO:0007669"/>
    <property type="project" value="UniProtKB-KW"/>
</dbReference>
<dbReference type="CDD" id="cd18109">
    <property type="entry name" value="SpoU-like_RNA-MTase"/>
    <property type="match status" value="1"/>
</dbReference>
<reference evidence="4 5" key="1">
    <citation type="submission" date="2022-02" db="EMBL/GenBank/DDBJ databases">
        <authorList>
            <person name="Min J."/>
        </authorList>
    </citation>
    <scope>NUCLEOTIDE SEQUENCE [LARGE SCALE GENOMIC DNA]</scope>
    <source>
        <strain evidence="4 5">GR10-1</strain>
    </source>
</reference>
<keyword evidence="2" id="KW-0808">Transferase</keyword>
<protein>
    <submittedName>
        <fullName evidence="4">RNA methyltransferase</fullName>
    </submittedName>
</protein>
<dbReference type="GO" id="GO:0008168">
    <property type="term" value="F:methyltransferase activity"/>
    <property type="evidence" value="ECO:0007669"/>
    <property type="project" value="UniProtKB-KW"/>
</dbReference>
<dbReference type="PANTHER" id="PTHR43191">
    <property type="entry name" value="RRNA METHYLTRANSFERASE 3"/>
    <property type="match status" value="1"/>
</dbReference>
<organism evidence="4 5">
    <name type="scientific">Niabella ginsengisoli</name>
    <dbReference type="NCBI Taxonomy" id="522298"/>
    <lineage>
        <taxon>Bacteria</taxon>
        <taxon>Pseudomonadati</taxon>
        <taxon>Bacteroidota</taxon>
        <taxon>Chitinophagia</taxon>
        <taxon>Chitinophagales</taxon>
        <taxon>Chitinophagaceae</taxon>
        <taxon>Niabella</taxon>
    </lineage>
</organism>
<evidence type="ECO:0000313" key="5">
    <source>
        <dbReference type="Proteomes" id="UP001202248"/>
    </source>
</evidence>
<proteinExistence type="predicted"/>
<dbReference type="EMBL" id="JAKWBL010000004">
    <property type="protein sequence ID" value="MCH5600534.1"/>
    <property type="molecule type" value="Genomic_DNA"/>
</dbReference>
<accession>A0ABS9SQA2</accession>
<comment type="caution">
    <text evidence="4">The sequence shown here is derived from an EMBL/GenBank/DDBJ whole genome shotgun (WGS) entry which is preliminary data.</text>
</comment>
<keyword evidence="5" id="KW-1185">Reference proteome</keyword>
<dbReference type="Gene3D" id="3.40.1280.10">
    <property type="match status" value="1"/>
</dbReference>
<feature type="domain" description="tRNA/rRNA methyltransferase SpoU type" evidence="3">
    <location>
        <begin position="20"/>
        <end position="155"/>
    </location>
</feature>
<dbReference type="RefSeq" id="WP_240832780.1">
    <property type="nucleotide sequence ID" value="NZ_JAKWBL010000004.1"/>
</dbReference>
<dbReference type="InterPro" id="IPR001537">
    <property type="entry name" value="SpoU_MeTrfase"/>
</dbReference>